<dbReference type="RefSeq" id="WP_015832851.1">
    <property type="nucleotide sequence ID" value="NC_012968.1"/>
</dbReference>
<organism evidence="1 2">
    <name type="scientific">Methylotenera mobilis (strain JLW8 / ATCC BAA-1282 / DSM 17540)</name>
    <dbReference type="NCBI Taxonomy" id="583345"/>
    <lineage>
        <taxon>Bacteria</taxon>
        <taxon>Pseudomonadati</taxon>
        <taxon>Pseudomonadota</taxon>
        <taxon>Betaproteobacteria</taxon>
        <taxon>Nitrosomonadales</taxon>
        <taxon>Methylophilaceae</taxon>
        <taxon>Methylotenera</taxon>
    </lineage>
</organism>
<accession>C6WY97</accession>
<dbReference type="OrthoDB" id="8911471at2"/>
<dbReference type="AlphaFoldDB" id="C6WY97"/>
<reference evidence="2" key="1">
    <citation type="submission" date="2009-07" db="EMBL/GenBank/DDBJ databases">
        <title>Complete sequence of Methylotenera mobilis JLW8.</title>
        <authorList>
            <consortium name="US DOE Joint Genome Institute"/>
            <person name="Lucas S."/>
            <person name="Copeland A."/>
            <person name="Lapidus A."/>
            <person name="Glavina del Rio T."/>
            <person name="Tice H."/>
            <person name="Bruce D."/>
            <person name="Goodwin L."/>
            <person name="Pitluck S."/>
            <person name="LaButti K.M."/>
            <person name="Clum A."/>
            <person name="Larimer F."/>
            <person name="Land M."/>
            <person name="Hauser L."/>
            <person name="Kyrpides N."/>
            <person name="Mikhailova N."/>
            <person name="Kayluzhnaya M."/>
            <person name="Chistoserdova L."/>
        </authorList>
    </citation>
    <scope>NUCLEOTIDE SEQUENCE [LARGE SCALE GENOMIC DNA]</scope>
    <source>
        <strain evidence="2">JLW8 / ATCC BAA-1282 / DSM 17540</strain>
    </source>
</reference>
<name>C6WY97_METML</name>
<keyword evidence="2" id="KW-1185">Reference proteome</keyword>
<dbReference type="HOGENOM" id="CLU_093838_0_0_4"/>
<evidence type="ECO:0008006" key="3">
    <source>
        <dbReference type="Google" id="ProtNLM"/>
    </source>
</evidence>
<dbReference type="Proteomes" id="UP000002742">
    <property type="component" value="Chromosome"/>
</dbReference>
<evidence type="ECO:0000313" key="1">
    <source>
        <dbReference type="EMBL" id="ACT48816.1"/>
    </source>
</evidence>
<dbReference type="eggNOG" id="COG5266">
    <property type="taxonomic scope" value="Bacteria"/>
</dbReference>
<evidence type="ECO:0000313" key="2">
    <source>
        <dbReference type="Proteomes" id="UP000002742"/>
    </source>
</evidence>
<dbReference type="STRING" id="583345.Mmol_1913"/>
<proteinExistence type="predicted"/>
<gene>
    <name evidence="1" type="ordered locus">Mmol_1913</name>
</gene>
<reference evidence="1 2" key="2">
    <citation type="journal article" date="2011" name="J. Bacteriol.">
        <title>Genomes of three methylotrophs from a single niche uncover genetic and metabolic divergence of Methylophilaceae.</title>
        <authorList>
            <person name="Lapidus A."/>
            <person name="Clum A."/>
            <person name="Labutti K."/>
            <person name="Kaluzhnaya M.G."/>
            <person name="Lim S."/>
            <person name="Beck D.A."/>
            <person name="Glavina Del Rio T."/>
            <person name="Nolan M."/>
            <person name="Mavromatis K."/>
            <person name="Huntemann M."/>
            <person name="Lucas S."/>
            <person name="Lidstrom M.E."/>
            <person name="Ivanova N."/>
            <person name="Chistoserdova L."/>
        </authorList>
    </citation>
    <scope>NUCLEOTIDE SEQUENCE [LARGE SCALE GENOMIC DNA]</scope>
    <source>
        <strain evidence="2">JLW8 / ATCC BAA-1282 / DSM 17540</strain>
    </source>
</reference>
<sequence>MKLLKQLMIAGLLLTTLPAYAHYIWLEPSGKQMHMYFGEYGEDLREVTGGKLDNIAMPEASVVKGNKLVPITYTREANHLALADSGKQPVVIQEVKMQVKDLRKNNIGVVKPMYYARFAAADNEAASGLDFDIQPLGAGKVRVSLHGKPLAKAKLEIIAPNQWMQELQSNDVGEVTVKTPWTGLYVVHVVYVEPVQGEYGGTAYEGIRHVGTLSFIKQ</sequence>
<dbReference type="KEGG" id="mmb:Mmol_1913"/>
<dbReference type="EMBL" id="CP001672">
    <property type="protein sequence ID" value="ACT48816.1"/>
    <property type="molecule type" value="Genomic_DNA"/>
</dbReference>
<protein>
    <recommendedName>
        <fullName evidence="3">DUF4198 domain-containing protein</fullName>
    </recommendedName>
</protein>